<dbReference type="EMBL" id="CM031828">
    <property type="protein sequence ID" value="KAG6717846.1"/>
    <property type="molecule type" value="Genomic_DNA"/>
</dbReference>
<reference evidence="2" key="1">
    <citation type="submission" date="2020-12" db="EMBL/GenBank/DDBJ databases">
        <title>WGS assembly of Carya illinoinensis cv. Pawnee.</title>
        <authorList>
            <person name="Platts A."/>
            <person name="Shu S."/>
            <person name="Wright S."/>
            <person name="Barry K."/>
            <person name="Edger P."/>
            <person name="Pires J.C."/>
            <person name="Schmutz J."/>
        </authorList>
    </citation>
    <scope>NUCLEOTIDE SEQUENCE</scope>
    <source>
        <tissue evidence="2">Leaf</tissue>
    </source>
</reference>
<evidence type="ECO:0000313" key="4">
    <source>
        <dbReference type="Proteomes" id="UP000811609"/>
    </source>
</evidence>
<evidence type="ECO:0000313" key="3">
    <source>
        <dbReference type="EMBL" id="KAG6717844.1"/>
    </source>
</evidence>
<feature type="compositionally biased region" description="Basic and acidic residues" evidence="1">
    <location>
        <begin position="327"/>
        <end position="349"/>
    </location>
</feature>
<dbReference type="AlphaFoldDB" id="A0A8T1QUG9"/>
<feature type="region of interest" description="Disordered" evidence="1">
    <location>
        <begin position="239"/>
        <end position="280"/>
    </location>
</feature>
<dbReference type="EMBL" id="CM031828">
    <property type="protein sequence ID" value="KAG6717845.1"/>
    <property type="molecule type" value="Genomic_DNA"/>
</dbReference>
<dbReference type="PANTHER" id="PTHR36386:SF1">
    <property type="entry name" value="OS06G0683900 PROTEIN"/>
    <property type="match status" value="1"/>
</dbReference>
<dbReference type="EMBL" id="CM031812">
    <property type="protein sequence ID" value="KAG6657910.1"/>
    <property type="molecule type" value="Genomic_DNA"/>
</dbReference>
<evidence type="ECO:0000313" key="2">
    <source>
        <dbReference type="EMBL" id="KAG6657909.1"/>
    </source>
</evidence>
<feature type="region of interest" description="Disordered" evidence="1">
    <location>
        <begin position="199"/>
        <end position="218"/>
    </location>
</feature>
<keyword evidence="4" id="KW-1185">Reference proteome</keyword>
<comment type="caution">
    <text evidence="2">The sequence shown here is derived from an EMBL/GenBank/DDBJ whole genome shotgun (WGS) entry which is preliminary data.</text>
</comment>
<dbReference type="EMBL" id="CM031812">
    <property type="protein sequence ID" value="KAG6657909.1"/>
    <property type="molecule type" value="Genomic_DNA"/>
</dbReference>
<name>A0A8T1QUG9_CARIL</name>
<evidence type="ECO:0000256" key="1">
    <source>
        <dbReference type="SAM" id="MobiDB-lite"/>
    </source>
</evidence>
<sequence>MSTLQYPDAINAPELQIWNNAAFDNEESFESDHVKVSWSDIDAVNRSESLESDCGKENLIPLVVKSPLSSVPIKPLLPNRNLPLKILLETPAVPKKRYKAIEENKRVREDKVIDSEIESIEKEISQLSLRLEALRFEKAERNAMSTVERRGRIVPAKFMEPKQGVDNSDLNRKIEEPLISSAKPKINRRGVSLGPAEIFAGARPRQPGKPEITPVQPIQSRRKSCFWKLQDIDELKEAKERGKSLSVSPKSRKTLSKFQAPKQAATTVGSKRPVKKEDRFLASIQPKKLFKDGEKSLTAKKPLKSGRVVASRYTQMSNQTNGNSRLSDGRKRSLPEDDNEHGNRCDRRRTSSVGKLHGNQGTESRLKKLWEAPSEVLVYKGEEDESLESIAEMGEVLPKIRTVRCVKDTPRDSGPAKRVAELIGRRSYFCNAEGAEPSVCQALNFEGDAEEELIG</sequence>
<accession>A0A8T1QUG9</accession>
<gene>
    <name evidence="2" type="ORF">CIPAW_04G122700</name>
    <name evidence="3" type="ORF">I3842_04G120300</name>
</gene>
<reference evidence="3" key="2">
    <citation type="submission" date="2021-01" db="EMBL/GenBank/DDBJ databases">
        <authorList>
            <person name="Lovell J.T."/>
            <person name="Bentley N."/>
            <person name="Bhattarai G."/>
            <person name="Jenkins J.W."/>
            <person name="Sreedasyam A."/>
            <person name="Alarcon Y."/>
            <person name="Bock C."/>
            <person name="Boston L."/>
            <person name="Carlson J."/>
            <person name="Cervantes K."/>
            <person name="Clermont K."/>
            <person name="Krom N."/>
            <person name="Kubenka K."/>
            <person name="Mamidi S."/>
            <person name="Mattison C."/>
            <person name="Monteros M."/>
            <person name="Pisani C."/>
            <person name="Plott C."/>
            <person name="Rajasekar S."/>
            <person name="Rhein H.S."/>
            <person name="Rohla C."/>
            <person name="Song M."/>
            <person name="Hilaire R.S."/>
            <person name="Shu S."/>
            <person name="Wells L."/>
            <person name="Wang X."/>
            <person name="Webber J."/>
            <person name="Heerema R.J."/>
            <person name="Klein P."/>
            <person name="Conner P."/>
            <person name="Grauke L."/>
            <person name="Grimwood J."/>
            <person name="Schmutz J."/>
            <person name="Randall J.J."/>
        </authorList>
    </citation>
    <scope>NUCLEOTIDE SEQUENCE</scope>
    <source>
        <tissue evidence="3">Leaf</tissue>
    </source>
</reference>
<feature type="region of interest" description="Disordered" evidence="1">
    <location>
        <begin position="293"/>
        <end position="366"/>
    </location>
</feature>
<protein>
    <submittedName>
        <fullName evidence="2">Uncharacterized protein</fullName>
    </submittedName>
</protein>
<proteinExistence type="predicted"/>
<dbReference type="EMBL" id="CM031812">
    <property type="protein sequence ID" value="KAG6657912.1"/>
    <property type="molecule type" value="Genomic_DNA"/>
</dbReference>
<dbReference type="EMBL" id="CM031828">
    <property type="protein sequence ID" value="KAG6717844.1"/>
    <property type="molecule type" value="Genomic_DNA"/>
</dbReference>
<dbReference type="Proteomes" id="UP000811609">
    <property type="component" value="Chromosome 4"/>
</dbReference>
<dbReference type="Proteomes" id="UP000811246">
    <property type="component" value="Chromosome 4"/>
</dbReference>
<dbReference type="EMBL" id="CM031812">
    <property type="protein sequence ID" value="KAG6657911.1"/>
    <property type="molecule type" value="Genomic_DNA"/>
</dbReference>
<feature type="compositionally biased region" description="Polar residues" evidence="1">
    <location>
        <begin position="312"/>
        <end position="326"/>
    </location>
</feature>
<organism evidence="2 4">
    <name type="scientific">Carya illinoinensis</name>
    <name type="common">Pecan</name>
    <dbReference type="NCBI Taxonomy" id="32201"/>
    <lineage>
        <taxon>Eukaryota</taxon>
        <taxon>Viridiplantae</taxon>
        <taxon>Streptophyta</taxon>
        <taxon>Embryophyta</taxon>
        <taxon>Tracheophyta</taxon>
        <taxon>Spermatophyta</taxon>
        <taxon>Magnoliopsida</taxon>
        <taxon>eudicotyledons</taxon>
        <taxon>Gunneridae</taxon>
        <taxon>Pentapetalae</taxon>
        <taxon>rosids</taxon>
        <taxon>fabids</taxon>
        <taxon>Fagales</taxon>
        <taxon>Juglandaceae</taxon>
        <taxon>Carya</taxon>
    </lineage>
</organism>
<dbReference type="PANTHER" id="PTHR36386">
    <property type="entry name" value="OS06G0683900 PROTEIN"/>
    <property type="match status" value="1"/>
</dbReference>